<organism evidence="2 3">
    <name type="scientific">Nitratireductor basaltis</name>
    <dbReference type="NCBI Taxonomy" id="472175"/>
    <lineage>
        <taxon>Bacteria</taxon>
        <taxon>Pseudomonadati</taxon>
        <taxon>Pseudomonadota</taxon>
        <taxon>Alphaproteobacteria</taxon>
        <taxon>Hyphomicrobiales</taxon>
        <taxon>Phyllobacteriaceae</taxon>
        <taxon>Nitratireductor</taxon>
    </lineage>
</organism>
<gene>
    <name evidence="2" type="ORF">EL18_03128</name>
</gene>
<dbReference type="Proteomes" id="UP000053675">
    <property type="component" value="Unassembled WGS sequence"/>
</dbReference>
<proteinExistence type="inferred from homology"/>
<dbReference type="eggNOG" id="COG1940">
    <property type="taxonomic scope" value="Bacteria"/>
</dbReference>
<comment type="caution">
    <text evidence="2">The sequence shown here is derived from an EMBL/GenBank/DDBJ whole genome shotgun (WGS) entry which is preliminary data.</text>
</comment>
<accession>A0A084U7D7</accession>
<dbReference type="Pfam" id="PF00480">
    <property type="entry name" value="ROK"/>
    <property type="match status" value="1"/>
</dbReference>
<dbReference type="PANTHER" id="PTHR18964:SF173">
    <property type="entry name" value="GLUCOKINASE"/>
    <property type="match status" value="1"/>
</dbReference>
<protein>
    <submittedName>
        <fullName evidence="2">ROK domain containing protein</fullName>
    </submittedName>
</protein>
<evidence type="ECO:0000313" key="3">
    <source>
        <dbReference type="Proteomes" id="UP000053675"/>
    </source>
</evidence>
<dbReference type="InterPro" id="IPR036388">
    <property type="entry name" value="WH-like_DNA-bd_sf"/>
</dbReference>
<dbReference type="RefSeq" id="WP_036486112.1">
    <property type="nucleotide sequence ID" value="NZ_JMQM01000002.1"/>
</dbReference>
<dbReference type="STRING" id="472175.EL18_03128"/>
<dbReference type="PROSITE" id="PS01125">
    <property type="entry name" value="ROK"/>
    <property type="match status" value="1"/>
</dbReference>
<dbReference type="InterPro" id="IPR049874">
    <property type="entry name" value="ROK_cs"/>
</dbReference>
<evidence type="ECO:0000313" key="2">
    <source>
        <dbReference type="EMBL" id="KFB08873.1"/>
    </source>
</evidence>
<dbReference type="SUPFAM" id="SSF46785">
    <property type="entry name" value="Winged helix' DNA-binding domain"/>
    <property type="match status" value="1"/>
</dbReference>
<dbReference type="PANTHER" id="PTHR18964">
    <property type="entry name" value="ROK (REPRESSOR, ORF, KINASE) FAMILY"/>
    <property type="match status" value="1"/>
</dbReference>
<dbReference type="InterPro" id="IPR043129">
    <property type="entry name" value="ATPase_NBD"/>
</dbReference>
<reference evidence="2 3" key="1">
    <citation type="submission" date="2014-05" db="EMBL/GenBank/DDBJ databases">
        <title>Draft Genome Sequence of Nitratireductor basaltis Strain UMTGB225, A Marine Bacterium Isolated from Green Barrel Tunicate.</title>
        <authorList>
            <person name="Gan H.Y."/>
        </authorList>
    </citation>
    <scope>NUCLEOTIDE SEQUENCE [LARGE SCALE GENOMIC DNA]</scope>
    <source>
        <strain evidence="2 3">UMTGB225</strain>
    </source>
</reference>
<dbReference type="InterPro" id="IPR000600">
    <property type="entry name" value="ROK"/>
</dbReference>
<name>A0A084U7D7_9HYPH</name>
<dbReference type="Gene3D" id="3.30.420.40">
    <property type="match status" value="2"/>
</dbReference>
<dbReference type="PATRIC" id="fig|472175.3.peg.3123"/>
<dbReference type="InterPro" id="IPR036390">
    <property type="entry name" value="WH_DNA-bd_sf"/>
</dbReference>
<dbReference type="SUPFAM" id="SSF53067">
    <property type="entry name" value="Actin-like ATPase domain"/>
    <property type="match status" value="1"/>
</dbReference>
<dbReference type="EMBL" id="JMQM01000002">
    <property type="protein sequence ID" value="KFB08873.1"/>
    <property type="molecule type" value="Genomic_DNA"/>
</dbReference>
<dbReference type="Pfam" id="PF13412">
    <property type="entry name" value="HTH_24"/>
    <property type="match status" value="1"/>
</dbReference>
<comment type="similarity">
    <text evidence="1">Belongs to the ROK (NagC/XylR) family.</text>
</comment>
<sequence length="404" mass="43697">MTAGIRHDEMRKRNRTMVISAVRQAGRASRTEIARMSGLSHSTISAISSDLIEEGIMRELRDEEAAPARRGRPQVALSLSPDAGRIVVLVLIFNRLTASLVDYCGNKVREKTFRLETLEMSRRELCDAAIRAVREIAGDEGPILHISFGVQGLTDSAGREMLWSPITVHRNIAFAEALENAFGVSVSINNDCNLIALALRWRKPDRYRDNFVAILLSHGIGMGLMVDGRMFTGKNSSGGELGHMTYMPRGALCRCGRLGCVEAYAGNYAIWRKATGQSPMAMPVTDMRAAEMEKLAAEAREEDGPARQAFREAGEAIGYAIGNLFALIDPAPIAMIGQGTAAFDILEPSIRHALAQTLGGQNAQVISFETEPEETPLIAQGSAMLALAELDRSHFGAGAAALSA</sequence>
<dbReference type="OrthoDB" id="9810372at2"/>
<dbReference type="AlphaFoldDB" id="A0A084U7D7"/>
<evidence type="ECO:0000256" key="1">
    <source>
        <dbReference type="ARBA" id="ARBA00006479"/>
    </source>
</evidence>
<keyword evidence="3" id="KW-1185">Reference proteome</keyword>
<dbReference type="Gene3D" id="1.10.10.10">
    <property type="entry name" value="Winged helix-like DNA-binding domain superfamily/Winged helix DNA-binding domain"/>
    <property type="match status" value="1"/>
</dbReference>